<evidence type="ECO:0000256" key="1">
    <source>
        <dbReference type="SAM" id="SignalP"/>
    </source>
</evidence>
<gene>
    <name evidence="2" type="ORF">K6T82_01550</name>
</gene>
<comment type="caution">
    <text evidence="2">The sequence shown here is derived from an EMBL/GenBank/DDBJ whole genome shotgun (WGS) entry which is preliminary data.</text>
</comment>
<protein>
    <submittedName>
        <fullName evidence="2">DUF4251 domain-containing protein</fullName>
    </submittedName>
</protein>
<dbReference type="Proteomes" id="UP001139366">
    <property type="component" value="Unassembled WGS sequence"/>
</dbReference>
<organism evidence="2 3">
    <name type="scientific">Flavobacterium potami</name>
    <dbReference type="NCBI Taxonomy" id="2872310"/>
    <lineage>
        <taxon>Bacteria</taxon>
        <taxon>Pseudomonadati</taxon>
        <taxon>Bacteroidota</taxon>
        <taxon>Flavobacteriia</taxon>
        <taxon>Flavobacteriales</taxon>
        <taxon>Flavobacteriaceae</taxon>
        <taxon>Flavobacterium</taxon>
    </lineage>
</organism>
<feature type="signal peptide" evidence="1">
    <location>
        <begin position="1"/>
        <end position="20"/>
    </location>
</feature>
<evidence type="ECO:0000313" key="3">
    <source>
        <dbReference type="Proteomes" id="UP001139366"/>
    </source>
</evidence>
<dbReference type="Gene3D" id="2.40.128.410">
    <property type="match status" value="1"/>
</dbReference>
<proteinExistence type="predicted"/>
<keyword evidence="1" id="KW-0732">Signal</keyword>
<feature type="chain" id="PRO_5040769536" evidence="1">
    <location>
        <begin position="21"/>
        <end position="173"/>
    </location>
</feature>
<reference evidence="2 3" key="1">
    <citation type="journal article" date="2023" name="Antonie Van Leeuwenhoek">
        <title>Flavobacterium potami sp. nov., a multi-metal resistance genes harbouring bacterium isolated from shallow river silt.</title>
        <authorList>
            <person name="Li S."/>
            <person name="Mao S."/>
            <person name="Mu W."/>
            <person name="Guo B."/>
            <person name="Li C."/>
            <person name="Zhu Q."/>
            <person name="Hou X."/>
            <person name="Zhao Y."/>
            <person name="Wei S."/>
            <person name="Liu H."/>
            <person name="Liu A."/>
        </authorList>
    </citation>
    <scope>NUCLEOTIDE SEQUENCE [LARGE SCALE GENOMIC DNA]</scope>
    <source>
        <strain evidence="2 3">17A</strain>
    </source>
</reference>
<keyword evidence="3" id="KW-1185">Reference proteome</keyword>
<dbReference type="InterPro" id="IPR025347">
    <property type="entry name" value="DUF4251"/>
</dbReference>
<evidence type="ECO:0000313" key="2">
    <source>
        <dbReference type="EMBL" id="MBZ4033433.1"/>
    </source>
</evidence>
<dbReference type="AlphaFoldDB" id="A0A9X1H7E7"/>
<name>A0A9X1H7E7_9FLAO</name>
<sequence length="173" mass="19796">MSTRLSILLLMCFLNFSVFAQQKTKKELKAEQAEKKQKEIEDLIDSKTFVFEAQKVTPQGGRLIILDDYTYFLKFNVDTTSCDLPFFGRVYNVGYNGDGGIKFEGKPENIKVGKKSKNINFQATVRGQNDTYDLMFRIFYNGSATLSINSNNRAPINYDGIIRAPKEKEMENQ</sequence>
<dbReference type="EMBL" id="JAINUY010000001">
    <property type="protein sequence ID" value="MBZ4033433.1"/>
    <property type="molecule type" value="Genomic_DNA"/>
</dbReference>
<dbReference type="Pfam" id="PF14059">
    <property type="entry name" value="DUF4251"/>
    <property type="match status" value="1"/>
</dbReference>
<accession>A0A9X1H7E7</accession>
<dbReference type="RefSeq" id="WP_223704261.1">
    <property type="nucleotide sequence ID" value="NZ_JAINUY010000001.1"/>
</dbReference>